<organism evidence="2">
    <name type="scientific">marine sediment metagenome</name>
    <dbReference type="NCBI Taxonomy" id="412755"/>
    <lineage>
        <taxon>unclassified sequences</taxon>
        <taxon>metagenomes</taxon>
        <taxon>ecological metagenomes</taxon>
    </lineage>
</organism>
<dbReference type="InterPro" id="IPR052892">
    <property type="entry name" value="NA-targeting_endonuclease"/>
</dbReference>
<dbReference type="CDD" id="cd00085">
    <property type="entry name" value="HNHc"/>
    <property type="match status" value="1"/>
</dbReference>
<protein>
    <recommendedName>
        <fullName evidence="1">HNH nuclease domain-containing protein</fullName>
    </recommendedName>
</protein>
<reference evidence="2" key="1">
    <citation type="journal article" date="2015" name="Nature">
        <title>Complex archaea that bridge the gap between prokaryotes and eukaryotes.</title>
        <authorList>
            <person name="Spang A."/>
            <person name="Saw J.H."/>
            <person name="Jorgensen S.L."/>
            <person name="Zaremba-Niedzwiedzka K."/>
            <person name="Martijn J."/>
            <person name="Lind A.E."/>
            <person name="van Eijk R."/>
            <person name="Schleper C."/>
            <person name="Guy L."/>
            <person name="Ettema T.J."/>
        </authorList>
    </citation>
    <scope>NUCLEOTIDE SEQUENCE</scope>
</reference>
<evidence type="ECO:0000313" key="2">
    <source>
        <dbReference type="EMBL" id="KKM98838.1"/>
    </source>
</evidence>
<accession>A0A0F9LZL5</accession>
<dbReference type="PANTHER" id="PTHR33877:SF1">
    <property type="entry name" value="TYPE IV METHYL-DIRECTED RESTRICTION ENZYME ECOKMCRA"/>
    <property type="match status" value="1"/>
</dbReference>
<dbReference type="SMART" id="SM00507">
    <property type="entry name" value="HNHc"/>
    <property type="match status" value="1"/>
</dbReference>
<gene>
    <name evidence="2" type="ORF">LCGC14_1153890</name>
</gene>
<dbReference type="AlphaFoldDB" id="A0A0F9LZL5"/>
<evidence type="ECO:0000259" key="1">
    <source>
        <dbReference type="SMART" id="SM00507"/>
    </source>
</evidence>
<name>A0A0F9LZL5_9ZZZZ</name>
<sequence length="201" mass="23707">MQRFTAVERVQRSQRRYPERVKACKRRTYLKYKEKWSAQEKAWRQANSERCSQYWRAANERRKADPIRLAARRAQQRDYYQRNRERRIADVKAYEKANFAKVRVWKRVRSARRRTRLVAAPGTCSREQWLGRFQFYGGCCAYCPRTLKFEEAQMEHRIPISKGGSNWPANIVPACADCNLRKGTKTSTEFGARMSAIGGAQ</sequence>
<dbReference type="EMBL" id="LAZR01005570">
    <property type="protein sequence ID" value="KKM98838.1"/>
    <property type="molecule type" value="Genomic_DNA"/>
</dbReference>
<dbReference type="Gene3D" id="1.10.30.50">
    <property type="match status" value="1"/>
</dbReference>
<dbReference type="InterPro" id="IPR003615">
    <property type="entry name" value="HNH_nuc"/>
</dbReference>
<dbReference type="Pfam" id="PF14279">
    <property type="entry name" value="HNH_5"/>
    <property type="match status" value="1"/>
</dbReference>
<comment type="caution">
    <text evidence="2">The sequence shown here is derived from an EMBL/GenBank/DDBJ whole genome shotgun (WGS) entry which is preliminary data.</text>
</comment>
<dbReference type="InterPro" id="IPR029471">
    <property type="entry name" value="HNH_5"/>
</dbReference>
<proteinExistence type="predicted"/>
<dbReference type="PANTHER" id="PTHR33877">
    <property type="entry name" value="SLL1193 PROTEIN"/>
    <property type="match status" value="1"/>
</dbReference>
<feature type="domain" description="HNH nuclease" evidence="1">
    <location>
        <begin position="127"/>
        <end position="180"/>
    </location>
</feature>